<accession>A0A5N5T3V7</accession>
<evidence type="ECO:0000313" key="1">
    <source>
        <dbReference type="EMBL" id="KAB7500847.1"/>
    </source>
</evidence>
<sequence length="76" mass="8636">MKLFSITVEIYFGGPLILDIALDKATSSPSTSEILYETMNVFDTYVLKILLWCVIRSFPIYDLRVNIFGILQSIGK</sequence>
<keyword evidence="2" id="KW-1185">Reference proteome</keyword>
<organism evidence="1 2">
    <name type="scientific">Armadillidium nasatum</name>
    <dbReference type="NCBI Taxonomy" id="96803"/>
    <lineage>
        <taxon>Eukaryota</taxon>
        <taxon>Metazoa</taxon>
        <taxon>Ecdysozoa</taxon>
        <taxon>Arthropoda</taxon>
        <taxon>Crustacea</taxon>
        <taxon>Multicrustacea</taxon>
        <taxon>Malacostraca</taxon>
        <taxon>Eumalacostraca</taxon>
        <taxon>Peracarida</taxon>
        <taxon>Isopoda</taxon>
        <taxon>Oniscidea</taxon>
        <taxon>Crinocheta</taxon>
        <taxon>Armadillidiidae</taxon>
        <taxon>Armadillidium</taxon>
    </lineage>
</organism>
<proteinExistence type="predicted"/>
<dbReference type="Proteomes" id="UP000326759">
    <property type="component" value="Unassembled WGS sequence"/>
</dbReference>
<dbReference type="AlphaFoldDB" id="A0A5N5T3V7"/>
<reference evidence="1 2" key="1">
    <citation type="journal article" date="2019" name="PLoS Biol.">
        <title>Sex chromosomes control vertical transmission of feminizing Wolbachia symbionts in an isopod.</title>
        <authorList>
            <person name="Becking T."/>
            <person name="Chebbi M.A."/>
            <person name="Giraud I."/>
            <person name="Moumen B."/>
            <person name="Laverre T."/>
            <person name="Caubet Y."/>
            <person name="Peccoud J."/>
            <person name="Gilbert C."/>
            <person name="Cordaux R."/>
        </authorList>
    </citation>
    <scope>NUCLEOTIDE SEQUENCE [LARGE SCALE GENOMIC DNA]</scope>
    <source>
        <strain evidence="1">ANa2</strain>
        <tissue evidence="1">Whole body excluding digestive tract and cuticle</tissue>
    </source>
</reference>
<evidence type="ECO:0000313" key="2">
    <source>
        <dbReference type="Proteomes" id="UP000326759"/>
    </source>
</evidence>
<dbReference type="EMBL" id="SEYY01012419">
    <property type="protein sequence ID" value="KAB7500847.1"/>
    <property type="molecule type" value="Genomic_DNA"/>
</dbReference>
<comment type="caution">
    <text evidence="1">The sequence shown here is derived from an EMBL/GenBank/DDBJ whole genome shotgun (WGS) entry which is preliminary data.</text>
</comment>
<dbReference type="OrthoDB" id="10490075at2759"/>
<protein>
    <submittedName>
        <fullName evidence="1">Uncharacterized protein</fullName>
    </submittedName>
</protein>
<name>A0A5N5T3V7_9CRUS</name>
<gene>
    <name evidence="1" type="ORF">Anas_13585</name>
</gene>